<gene>
    <name evidence="5" type="ORF">M436DRAFT_13418</name>
</gene>
<comment type="function">
    <text evidence="3">Regulates mitochondrial small subunit maturation by controlling 15S rRNA 5'-end processing. Localizes to the 5' precursor of the 15S rRNA in a position that is subsequently occupied by mS47 in the mature yeast mtSSU. Uses structure and sequence-specific RNA recognition, binding to a single-stranded region of the precursor and specifically recognizing bases -6 to -1. The exchange of Ccm1 for mS47 is coupled to the irreversible removal of precursor rRNA that is accompanied by conformational changes of the mitoribosomal proteins uS5m and mS26. These conformational changes signal completion of 5'-end rRNA processing through protection of the mature 5'-end of the 15S rRNA and stabilization of mS47. The removal of the 5' precursor together with the dissociation of Ccm1 may be catalyzed by the 5'-3' exoribonuclease Pet127. Involved in the specific removal of group I introns in mitochondrial encoded transcripts.</text>
</comment>
<evidence type="ECO:0000256" key="1">
    <source>
        <dbReference type="ARBA" id="ARBA00006192"/>
    </source>
</evidence>
<proteinExistence type="inferred from homology"/>
<dbReference type="PANTHER" id="PTHR47936:SF1">
    <property type="entry name" value="PENTATRICOPEPTIDE REPEAT-CONTAINING PROTEIN GUN1, CHLOROPLASTIC"/>
    <property type="match status" value="1"/>
</dbReference>
<dbReference type="GeneID" id="25407774"/>
<evidence type="ECO:0000313" key="5">
    <source>
        <dbReference type="EMBL" id="KEQ76459.1"/>
    </source>
</evidence>
<name>A0A074WY58_9PEZI</name>
<comment type="subunit">
    <text evidence="4">Binds to mitochondrial small subunit 15S rRNA.</text>
</comment>
<comment type="similarity">
    <text evidence="1">Belongs to the CCM1 family.</text>
</comment>
<dbReference type="RefSeq" id="XP_013430556.1">
    <property type="nucleotide sequence ID" value="XM_013575102.1"/>
</dbReference>
<dbReference type="PANTHER" id="PTHR47936">
    <property type="entry name" value="PPR_LONG DOMAIN-CONTAINING PROTEIN"/>
    <property type="match status" value="1"/>
</dbReference>
<accession>A0A074WY58</accession>
<evidence type="ECO:0000256" key="4">
    <source>
        <dbReference type="ARBA" id="ARBA00044511"/>
    </source>
</evidence>
<keyword evidence="6" id="KW-1185">Reference proteome</keyword>
<dbReference type="InterPro" id="IPR011990">
    <property type="entry name" value="TPR-like_helical_dom_sf"/>
</dbReference>
<dbReference type="EMBL" id="KL584703">
    <property type="protein sequence ID" value="KEQ76459.1"/>
    <property type="molecule type" value="Genomic_DNA"/>
</dbReference>
<feature type="non-terminal residue" evidence="5">
    <location>
        <position position="436"/>
    </location>
</feature>
<evidence type="ECO:0000256" key="2">
    <source>
        <dbReference type="ARBA" id="ARBA00022737"/>
    </source>
</evidence>
<dbReference type="OrthoDB" id="185373at2759"/>
<dbReference type="HOGENOM" id="CLU_505230_0_0_1"/>
<sequence>MPEGMRGFYPGNLSNLFLDIYLHTQCHVQISRGDEHKDDKFTALELSGTPTSINMAKNILNETVQVESDDDLNDKGSLGSYTTTPTPVVSDGVLPRSVWSIPRAASKPLHEVQEPETWSFNGFAAYVEALVNSTAPPSRPKSVAQSPKTAPHIDSVAGKLMALYKTPESVRWASSRATVLTLQYLTMKGKVPLVRLLLEIIEVQSKNHVYLRLALANPSVYNVLLGSTSQALDLHTYNFLLRMMTDRGVTPTIETWTSLLHLVQKLEPSVARHIVNTMRTQGMLVAQAARAAAASVTLRKSAEKWLSRDESIFDFVAHNDKLWDGKEWLEPFGCNQLLTLLVSRGDVQDTLPLVKELQSRNKRPNLVTAHILINAAASYRDLSFAMDALEATIGKTKGLQPDRQTFDKLFHLAFRLRAYNTLRVVWRYACLSGNVS</sequence>
<dbReference type="Proteomes" id="UP000027730">
    <property type="component" value="Unassembled WGS sequence"/>
</dbReference>
<evidence type="ECO:0000313" key="6">
    <source>
        <dbReference type="Proteomes" id="UP000027730"/>
    </source>
</evidence>
<dbReference type="STRING" id="1043004.A0A074WY58"/>
<dbReference type="Gene3D" id="1.25.40.10">
    <property type="entry name" value="Tetratricopeptide repeat domain"/>
    <property type="match status" value="2"/>
</dbReference>
<dbReference type="AlphaFoldDB" id="A0A074WY58"/>
<keyword evidence="2" id="KW-0677">Repeat</keyword>
<organism evidence="5 6">
    <name type="scientific">Aureobasidium namibiae CBS 147.97</name>
    <dbReference type="NCBI Taxonomy" id="1043004"/>
    <lineage>
        <taxon>Eukaryota</taxon>
        <taxon>Fungi</taxon>
        <taxon>Dikarya</taxon>
        <taxon>Ascomycota</taxon>
        <taxon>Pezizomycotina</taxon>
        <taxon>Dothideomycetes</taxon>
        <taxon>Dothideomycetidae</taxon>
        <taxon>Dothideales</taxon>
        <taxon>Saccotheciaceae</taxon>
        <taxon>Aureobasidium</taxon>
    </lineage>
</organism>
<protein>
    <recommendedName>
        <fullName evidence="7">Pentatricopeptide repeat protein</fullName>
    </recommendedName>
</protein>
<evidence type="ECO:0000256" key="3">
    <source>
        <dbReference type="ARBA" id="ARBA00044493"/>
    </source>
</evidence>
<evidence type="ECO:0008006" key="7">
    <source>
        <dbReference type="Google" id="ProtNLM"/>
    </source>
</evidence>
<reference evidence="5 6" key="1">
    <citation type="journal article" date="2014" name="BMC Genomics">
        <title>Genome sequencing of four Aureobasidium pullulans varieties: biotechnological potential, stress tolerance, and description of new species.</title>
        <authorList>
            <person name="Gostin Ar C."/>
            <person name="Ohm R.A."/>
            <person name="Kogej T."/>
            <person name="Sonjak S."/>
            <person name="Turk M."/>
            <person name="Zajc J."/>
            <person name="Zalar P."/>
            <person name="Grube M."/>
            <person name="Sun H."/>
            <person name="Han J."/>
            <person name="Sharma A."/>
            <person name="Chiniquy J."/>
            <person name="Ngan C.Y."/>
            <person name="Lipzen A."/>
            <person name="Barry K."/>
            <person name="Grigoriev I.V."/>
            <person name="Gunde-Cimerman N."/>
        </authorList>
    </citation>
    <scope>NUCLEOTIDE SEQUENCE [LARGE SCALE GENOMIC DNA]</scope>
    <source>
        <strain evidence="5 6">CBS 147.97</strain>
    </source>
</reference>
<dbReference type="GO" id="GO:0031930">
    <property type="term" value="P:mitochondria-nucleus signaling pathway"/>
    <property type="evidence" value="ECO:0007669"/>
    <property type="project" value="TreeGrafter"/>
</dbReference>